<accession>A0A1B2F3Q0</accession>
<reference evidence="1" key="1">
    <citation type="submission" date="2016-07" db="EMBL/GenBank/DDBJ databases">
        <title>New class B carbapenemase carried by novel plasmid in Pseudomonas putida enviromental strain in eastern Amazonia.</title>
        <authorList>
            <person name="Souza C.O."/>
            <person name="Lima K.V."/>
            <person name="Brasiliense D.M."/>
            <person name="Perez-Chaparro P.J."/>
            <person name="Mamizuka E.M."/>
            <person name="Lima M.O."/>
            <person name="Lima L.N."/>
            <person name="McCulloch J.A."/>
        </authorList>
    </citation>
    <scope>NUCLEOTIDE SEQUENCE [LARGE SCALE GENOMIC DNA]</scope>
    <source>
        <strain evidence="1">IEC33019</strain>
    </source>
</reference>
<protein>
    <recommendedName>
        <fullName evidence="2">Thiamine pyrophosphate-binding protein</fullName>
    </recommendedName>
</protein>
<evidence type="ECO:0008006" key="2">
    <source>
        <dbReference type="Google" id="ProtNLM"/>
    </source>
</evidence>
<dbReference type="RefSeq" id="WP_099593214.1">
    <property type="nucleotide sequence ID" value="NZ_CP016634.1"/>
</dbReference>
<evidence type="ECO:0000313" key="1">
    <source>
        <dbReference type="EMBL" id="ANY86826.1"/>
    </source>
</evidence>
<dbReference type="PIRSF" id="PIRSF029505">
    <property type="entry name" value="UCP029505"/>
    <property type="match status" value="1"/>
</dbReference>
<dbReference type="EMBL" id="CP016634">
    <property type="protein sequence ID" value="ANY86826.1"/>
    <property type="molecule type" value="Genomic_DNA"/>
</dbReference>
<proteinExistence type="predicted"/>
<organism evidence="1">
    <name type="scientific">Pseudomonas putida</name>
    <name type="common">Arthrobacter siderocapsulatus</name>
    <dbReference type="NCBI Taxonomy" id="303"/>
    <lineage>
        <taxon>Bacteria</taxon>
        <taxon>Pseudomonadati</taxon>
        <taxon>Pseudomonadota</taxon>
        <taxon>Gammaproteobacteria</taxon>
        <taxon>Pseudomonadales</taxon>
        <taxon>Pseudomonadaceae</taxon>
        <taxon>Pseudomonas</taxon>
    </lineage>
</organism>
<name>A0A1B2F3Q0_PSEPU</name>
<dbReference type="InterPro" id="IPR016922">
    <property type="entry name" value="UCP029505"/>
</dbReference>
<dbReference type="AlphaFoldDB" id="A0A1B2F3Q0"/>
<gene>
    <name evidence="1" type="ORF">IEC33019_1258</name>
</gene>
<sequence length="178" mass="19956">MSKQIPPSPSAPKRLWLKWRFHLNILLVLIPLGLMPKYLHEASMDRGEIGLGERELGELKAGPWSVRLAERFDEAPRSDGPAGYFKQFKIALCEQCTDVKAVYLRVGKPRSLRAAGALFFGTPYRMTGEVNIPQKTRPDAELWLTFEGWDGQMHQASIPLAKASPATVAWLEKQGGKQ</sequence>